<evidence type="ECO:0000259" key="2">
    <source>
        <dbReference type="Pfam" id="PF15470"/>
    </source>
</evidence>
<evidence type="ECO:0000256" key="1">
    <source>
        <dbReference type="SAM" id="MobiDB-lite"/>
    </source>
</evidence>
<proteinExistence type="predicted"/>
<dbReference type="Pfam" id="PF15470">
    <property type="entry name" value="DUF4637"/>
    <property type="match status" value="1"/>
</dbReference>
<dbReference type="Ensembl" id="ENSPSIT00000015598.1">
    <property type="protein sequence ID" value="ENSPSIP00000015525.1"/>
    <property type="gene ID" value="ENSPSIG00000013870.1"/>
</dbReference>
<organism evidence="3 4">
    <name type="scientific">Pelodiscus sinensis</name>
    <name type="common">Chinese softshell turtle</name>
    <name type="synonym">Trionyx sinensis</name>
    <dbReference type="NCBI Taxonomy" id="13735"/>
    <lineage>
        <taxon>Eukaryota</taxon>
        <taxon>Metazoa</taxon>
        <taxon>Chordata</taxon>
        <taxon>Craniata</taxon>
        <taxon>Vertebrata</taxon>
        <taxon>Euteleostomi</taxon>
        <taxon>Archelosauria</taxon>
        <taxon>Testudinata</taxon>
        <taxon>Testudines</taxon>
        <taxon>Cryptodira</taxon>
        <taxon>Trionychia</taxon>
        <taxon>Trionychidae</taxon>
        <taxon>Pelodiscus</taxon>
    </lineage>
</organism>
<reference evidence="3" key="3">
    <citation type="submission" date="2025-08" db="UniProtKB">
        <authorList>
            <consortium name="Ensembl"/>
        </authorList>
    </citation>
    <scope>IDENTIFICATION</scope>
</reference>
<dbReference type="PANTHER" id="PTHR37878">
    <property type="entry name" value="HYPOTHETICAL PROTEIN LOC689039"/>
    <property type="match status" value="1"/>
</dbReference>
<protein>
    <recommendedName>
        <fullName evidence="2">DUF4637 domain-containing protein</fullName>
    </recommendedName>
</protein>
<feature type="region of interest" description="Disordered" evidence="1">
    <location>
        <begin position="1"/>
        <end position="49"/>
    </location>
</feature>
<evidence type="ECO:0000313" key="4">
    <source>
        <dbReference type="Proteomes" id="UP000007267"/>
    </source>
</evidence>
<dbReference type="PANTHER" id="PTHR37878:SF1">
    <property type="entry name" value="DUF4637 DOMAIN-CONTAINING PROTEIN"/>
    <property type="match status" value="1"/>
</dbReference>
<dbReference type="OMA" id="HCVLEHP"/>
<reference evidence="3" key="4">
    <citation type="submission" date="2025-09" db="UniProtKB">
        <authorList>
            <consortium name="Ensembl"/>
        </authorList>
    </citation>
    <scope>IDENTIFICATION</scope>
</reference>
<keyword evidence="4" id="KW-1185">Reference proteome</keyword>
<name>K7G5G4_PELSI</name>
<feature type="domain" description="DUF4637" evidence="2">
    <location>
        <begin position="97"/>
        <end position="134"/>
    </location>
</feature>
<dbReference type="HOGENOM" id="CLU_1901087_0_0_1"/>
<accession>K7G5G4</accession>
<dbReference type="Proteomes" id="UP000007267">
    <property type="component" value="Unassembled WGS sequence"/>
</dbReference>
<sequence length="134" mass="15391">EEEDKTEAAGEEAEQLEGADEDTEEENTVSYSPLSPQMSSSEQVPEQNKTEETWLWDWLSPFSLFLGLNTQADRATCRSEPKNLPVLFISRFPPRKARKRLPGNMCPECEILFCRKCEVLHYNQGFIEHCILGH</sequence>
<feature type="compositionally biased region" description="Low complexity" evidence="1">
    <location>
        <begin position="30"/>
        <end position="41"/>
    </location>
</feature>
<evidence type="ECO:0000313" key="3">
    <source>
        <dbReference type="Ensembl" id="ENSPSIP00000015525.1"/>
    </source>
</evidence>
<dbReference type="AlphaFoldDB" id="K7G5G4"/>
<dbReference type="GeneTree" id="ENSGT00390000007830"/>
<reference evidence="4" key="2">
    <citation type="journal article" date="2013" name="Nat. Genet.">
        <title>The draft genomes of soft-shell turtle and green sea turtle yield insights into the development and evolution of the turtle-specific body plan.</title>
        <authorList>
            <person name="Wang Z."/>
            <person name="Pascual-Anaya J."/>
            <person name="Zadissa A."/>
            <person name="Li W."/>
            <person name="Niimura Y."/>
            <person name="Huang Z."/>
            <person name="Li C."/>
            <person name="White S."/>
            <person name="Xiong Z."/>
            <person name="Fang D."/>
            <person name="Wang B."/>
            <person name="Ming Y."/>
            <person name="Chen Y."/>
            <person name="Zheng Y."/>
            <person name="Kuraku S."/>
            <person name="Pignatelli M."/>
            <person name="Herrero J."/>
            <person name="Beal K."/>
            <person name="Nozawa M."/>
            <person name="Li Q."/>
            <person name="Wang J."/>
            <person name="Zhang H."/>
            <person name="Yu L."/>
            <person name="Shigenobu S."/>
            <person name="Wang J."/>
            <person name="Liu J."/>
            <person name="Flicek P."/>
            <person name="Searle S."/>
            <person name="Wang J."/>
            <person name="Kuratani S."/>
            <person name="Yin Y."/>
            <person name="Aken B."/>
            <person name="Zhang G."/>
            <person name="Irie N."/>
        </authorList>
    </citation>
    <scope>NUCLEOTIDE SEQUENCE [LARGE SCALE GENOMIC DNA]</scope>
    <source>
        <strain evidence="4">Daiwa-1</strain>
    </source>
</reference>
<dbReference type="eggNOG" id="ENOG502SXTN">
    <property type="taxonomic scope" value="Eukaryota"/>
</dbReference>
<reference evidence="4" key="1">
    <citation type="submission" date="2011-10" db="EMBL/GenBank/DDBJ databases">
        <authorList>
            <consortium name="Soft-shell Turtle Genome Consortium"/>
        </authorList>
    </citation>
    <scope>NUCLEOTIDE SEQUENCE [LARGE SCALE GENOMIC DNA]</scope>
    <source>
        <strain evidence="4">Daiwa-1</strain>
    </source>
</reference>
<dbReference type="InterPro" id="IPR029174">
    <property type="entry name" value="DUF4637"/>
</dbReference>
<dbReference type="EMBL" id="AGCU01020820">
    <property type="status" value="NOT_ANNOTATED_CDS"/>
    <property type="molecule type" value="Genomic_DNA"/>
</dbReference>
<feature type="compositionally biased region" description="Acidic residues" evidence="1">
    <location>
        <begin position="1"/>
        <end position="27"/>
    </location>
</feature>